<evidence type="ECO:0000256" key="1">
    <source>
        <dbReference type="ARBA" id="ARBA00010007"/>
    </source>
</evidence>
<dbReference type="InterPro" id="IPR005955">
    <property type="entry name" value="GST_Zeta"/>
</dbReference>
<dbReference type="GO" id="GO:0006559">
    <property type="term" value="P:L-phenylalanine catabolic process"/>
    <property type="evidence" value="ECO:0007669"/>
    <property type="project" value="TreeGrafter"/>
</dbReference>
<protein>
    <recommendedName>
        <fullName evidence="6">Maleylacetoacetate isomerase</fullName>
    </recommendedName>
</protein>
<reference evidence="4 5" key="1">
    <citation type="journal article" date="2018" name="BMC Genomics">
        <title>The genome of Naegleria lovaniensis, the basis for a comparative approach to unravel pathogenicity factors of the human pathogenic amoeba N. fowleri.</title>
        <authorList>
            <person name="Liechti N."/>
            <person name="Schurch N."/>
            <person name="Bruggmann R."/>
            <person name="Wittwer M."/>
        </authorList>
    </citation>
    <scope>NUCLEOTIDE SEQUENCE [LARGE SCALE GENOMIC DNA]</scope>
    <source>
        <strain evidence="4 5">ATCC 30569</strain>
    </source>
</reference>
<dbReference type="Proteomes" id="UP000816034">
    <property type="component" value="Unassembled WGS sequence"/>
</dbReference>
<dbReference type="PROSITE" id="PS50404">
    <property type="entry name" value="GST_NTER"/>
    <property type="match status" value="1"/>
</dbReference>
<comment type="caution">
    <text evidence="4">The sequence shown here is derived from an EMBL/GenBank/DDBJ whole genome shotgun (WGS) entry which is preliminary data.</text>
</comment>
<dbReference type="CDD" id="cd03191">
    <property type="entry name" value="GST_C_Zeta"/>
    <property type="match status" value="1"/>
</dbReference>
<evidence type="ECO:0000259" key="2">
    <source>
        <dbReference type="PROSITE" id="PS50404"/>
    </source>
</evidence>
<dbReference type="InterPro" id="IPR040079">
    <property type="entry name" value="Glutathione_S-Trfase"/>
</dbReference>
<dbReference type="InterPro" id="IPR036282">
    <property type="entry name" value="Glutathione-S-Trfase_C_sf"/>
</dbReference>
<dbReference type="Gene3D" id="3.40.30.10">
    <property type="entry name" value="Glutaredoxin"/>
    <property type="match status" value="1"/>
</dbReference>
<comment type="similarity">
    <text evidence="1">Belongs to the GST superfamily. Zeta family.</text>
</comment>
<dbReference type="RefSeq" id="XP_044545335.1">
    <property type="nucleotide sequence ID" value="XM_044698799.1"/>
</dbReference>
<dbReference type="GO" id="GO:0006749">
    <property type="term" value="P:glutathione metabolic process"/>
    <property type="evidence" value="ECO:0007669"/>
    <property type="project" value="TreeGrafter"/>
</dbReference>
<dbReference type="GO" id="GO:0016034">
    <property type="term" value="F:maleylacetoacetate isomerase activity"/>
    <property type="evidence" value="ECO:0007669"/>
    <property type="project" value="TreeGrafter"/>
</dbReference>
<dbReference type="PANTHER" id="PTHR42673:SF4">
    <property type="entry name" value="MALEYLACETOACETATE ISOMERASE"/>
    <property type="match status" value="1"/>
</dbReference>
<sequence>MSQQQPSIVLYSYWRSSCSWRVRIALALKEMDYEYVAVNLLESKQSSEDYAQRNPSKLVPTLEIDGHTLNQSIAIMEYLEDTRGDQGVHLLPTNSDPYKRQLVRQICQMIASDIQPIQNLRVLKKIKEDFNTDEAAKSNWAKYWIENGFVALEKVLEKHSGKFCVGDQVSMADICLVPQVYNAKRFNVDMSKFPNIVRIEQTCSELEAFKKAHPDQQVDKV</sequence>
<dbReference type="Gene3D" id="1.20.1050.10">
    <property type="match status" value="1"/>
</dbReference>
<dbReference type="FunFam" id="1.20.1050.10:FF:000010">
    <property type="entry name" value="Maleylacetoacetate isomerase isoform 1"/>
    <property type="match status" value="1"/>
</dbReference>
<dbReference type="InterPro" id="IPR004045">
    <property type="entry name" value="Glutathione_S-Trfase_N"/>
</dbReference>
<dbReference type="NCBIfam" id="TIGR01262">
    <property type="entry name" value="maiA"/>
    <property type="match status" value="1"/>
</dbReference>
<dbReference type="InterPro" id="IPR036249">
    <property type="entry name" value="Thioredoxin-like_sf"/>
</dbReference>
<dbReference type="GeneID" id="68101149"/>
<dbReference type="Pfam" id="PF14497">
    <property type="entry name" value="GST_C_3"/>
    <property type="match status" value="1"/>
</dbReference>
<dbReference type="PANTHER" id="PTHR42673">
    <property type="entry name" value="MALEYLACETOACETATE ISOMERASE"/>
    <property type="match status" value="1"/>
</dbReference>
<accession>A0AA88KHQ5</accession>
<dbReference type="SUPFAM" id="SSF52833">
    <property type="entry name" value="Thioredoxin-like"/>
    <property type="match status" value="1"/>
</dbReference>
<dbReference type="InterPro" id="IPR034333">
    <property type="entry name" value="GST_Zeta_N"/>
</dbReference>
<dbReference type="Pfam" id="PF02798">
    <property type="entry name" value="GST_N"/>
    <property type="match status" value="1"/>
</dbReference>
<dbReference type="AlphaFoldDB" id="A0AA88KHQ5"/>
<evidence type="ECO:0008006" key="6">
    <source>
        <dbReference type="Google" id="ProtNLM"/>
    </source>
</evidence>
<dbReference type="SFLD" id="SFLDS00019">
    <property type="entry name" value="Glutathione_Transferase_(cytos"/>
    <property type="match status" value="1"/>
</dbReference>
<proteinExistence type="inferred from homology"/>
<dbReference type="CDD" id="cd03042">
    <property type="entry name" value="GST_N_Zeta"/>
    <property type="match status" value="1"/>
</dbReference>
<dbReference type="InterPro" id="IPR004046">
    <property type="entry name" value="GST_C"/>
</dbReference>
<dbReference type="GO" id="GO:0004364">
    <property type="term" value="F:glutathione transferase activity"/>
    <property type="evidence" value="ECO:0007669"/>
    <property type="project" value="TreeGrafter"/>
</dbReference>
<evidence type="ECO:0000259" key="3">
    <source>
        <dbReference type="PROSITE" id="PS50405"/>
    </source>
</evidence>
<dbReference type="GO" id="GO:0005739">
    <property type="term" value="C:mitochondrion"/>
    <property type="evidence" value="ECO:0007669"/>
    <property type="project" value="TreeGrafter"/>
</dbReference>
<feature type="domain" description="GST C-terminal" evidence="3">
    <location>
        <begin position="96"/>
        <end position="221"/>
    </location>
</feature>
<keyword evidence="5" id="KW-1185">Reference proteome</keyword>
<gene>
    <name evidence="4" type="ORF">C9374_008695</name>
</gene>
<evidence type="ECO:0000313" key="4">
    <source>
        <dbReference type="EMBL" id="KAG2378073.1"/>
    </source>
</evidence>
<organism evidence="4 5">
    <name type="scientific">Naegleria lovaniensis</name>
    <name type="common">Amoeba</name>
    <dbReference type="NCBI Taxonomy" id="51637"/>
    <lineage>
        <taxon>Eukaryota</taxon>
        <taxon>Discoba</taxon>
        <taxon>Heterolobosea</taxon>
        <taxon>Tetramitia</taxon>
        <taxon>Eutetramitia</taxon>
        <taxon>Vahlkampfiidae</taxon>
        <taxon>Naegleria</taxon>
    </lineage>
</organism>
<dbReference type="EMBL" id="PYSW02000035">
    <property type="protein sequence ID" value="KAG2378073.1"/>
    <property type="molecule type" value="Genomic_DNA"/>
</dbReference>
<dbReference type="SFLD" id="SFLDG00358">
    <property type="entry name" value="Main_(cytGST)"/>
    <property type="match status" value="1"/>
</dbReference>
<dbReference type="InterPro" id="IPR010987">
    <property type="entry name" value="Glutathione-S-Trfase_C-like"/>
</dbReference>
<evidence type="ECO:0000313" key="5">
    <source>
        <dbReference type="Proteomes" id="UP000816034"/>
    </source>
</evidence>
<dbReference type="PROSITE" id="PS50405">
    <property type="entry name" value="GST_CTER"/>
    <property type="match status" value="1"/>
</dbReference>
<dbReference type="SUPFAM" id="SSF47616">
    <property type="entry name" value="GST C-terminal domain-like"/>
    <property type="match status" value="1"/>
</dbReference>
<name>A0AA88KHQ5_NAELO</name>
<feature type="domain" description="GST N-terminal" evidence="2">
    <location>
        <begin position="6"/>
        <end position="87"/>
    </location>
</feature>
<dbReference type="InterPro" id="IPR034330">
    <property type="entry name" value="GST_Zeta_C"/>
</dbReference>